<dbReference type="Proteomes" id="UP000607653">
    <property type="component" value="Unassembled WGS sequence"/>
</dbReference>
<comment type="caution">
    <text evidence="1">The sequence shown here is derived from an EMBL/GenBank/DDBJ whole genome shotgun (WGS) entry which is preliminary data.</text>
</comment>
<keyword evidence="2" id="KW-1185">Reference proteome</keyword>
<accession>A0A822ZCT8</accession>
<dbReference type="EMBL" id="DUZY01000005">
    <property type="protein sequence ID" value="DAD41491.1"/>
    <property type="molecule type" value="Genomic_DNA"/>
</dbReference>
<evidence type="ECO:0000313" key="1">
    <source>
        <dbReference type="EMBL" id="DAD41491.1"/>
    </source>
</evidence>
<reference evidence="1 2" key="1">
    <citation type="journal article" date="2020" name="Mol. Biol. Evol.">
        <title>Distinct Expression and Methylation Patterns for Genes with Different Fates following a Single Whole-Genome Duplication in Flowering Plants.</title>
        <authorList>
            <person name="Shi T."/>
            <person name="Rahmani R.S."/>
            <person name="Gugger P.F."/>
            <person name="Wang M."/>
            <person name="Li H."/>
            <person name="Zhang Y."/>
            <person name="Li Z."/>
            <person name="Wang Q."/>
            <person name="Van de Peer Y."/>
            <person name="Marchal K."/>
            <person name="Chen J."/>
        </authorList>
    </citation>
    <scope>NUCLEOTIDE SEQUENCE [LARGE SCALE GENOMIC DNA]</scope>
    <source>
        <tissue evidence="1">Leaf</tissue>
    </source>
</reference>
<gene>
    <name evidence="1" type="ORF">HUJ06_015814</name>
</gene>
<dbReference type="AlphaFoldDB" id="A0A822ZCT8"/>
<protein>
    <submittedName>
        <fullName evidence="1">Uncharacterized protein</fullName>
    </submittedName>
</protein>
<name>A0A822ZCT8_NELNU</name>
<proteinExistence type="predicted"/>
<organism evidence="1 2">
    <name type="scientific">Nelumbo nucifera</name>
    <name type="common">Sacred lotus</name>
    <dbReference type="NCBI Taxonomy" id="4432"/>
    <lineage>
        <taxon>Eukaryota</taxon>
        <taxon>Viridiplantae</taxon>
        <taxon>Streptophyta</taxon>
        <taxon>Embryophyta</taxon>
        <taxon>Tracheophyta</taxon>
        <taxon>Spermatophyta</taxon>
        <taxon>Magnoliopsida</taxon>
        <taxon>Proteales</taxon>
        <taxon>Nelumbonaceae</taxon>
        <taxon>Nelumbo</taxon>
    </lineage>
</organism>
<evidence type="ECO:0000313" key="2">
    <source>
        <dbReference type="Proteomes" id="UP000607653"/>
    </source>
</evidence>
<sequence>MPVICNCVEEVHSDLVDVFDIGPPYFGDYKPNVREPKLGHGKLLKRFAGFFPFLSLVLPIVCDVESPMAPFV</sequence>